<organism evidence="7 8">
    <name type="scientific">Rhodoblastus acidophilus</name>
    <name type="common">Rhodopseudomonas acidophila</name>
    <dbReference type="NCBI Taxonomy" id="1074"/>
    <lineage>
        <taxon>Bacteria</taxon>
        <taxon>Pseudomonadati</taxon>
        <taxon>Pseudomonadota</taxon>
        <taxon>Alphaproteobacteria</taxon>
        <taxon>Hyphomicrobiales</taxon>
        <taxon>Rhodoblastaceae</taxon>
        <taxon>Rhodoblastus</taxon>
    </lineage>
</organism>
<proteinExistence type="inferred from homology"/>
<dbReference type="GO" id="GO:0009399">
    <property type="term" value="P:nitrogen fixation"/>
    <property type="evidence" value="ECO:0007669"/>
    <property type="project" value="UniProtKB-UniRule"/>
</dbReference>
<protein>
    <recommendedName>
        <fullName evidence="4 6">Nitrogenase-stabilizing/protective protein NifW</fullName>
    </recommendedName>
</protein>
<dbReference type="HAMAP" id="MF_00529">
    <property type="entry name" value="NifW"/>
    <property type="match status" value="1"/>
</dbReference>
<accession>A0A212RP21</accession>
<comment type="function">
    <text evidence="1 6">May protect the nitrogenase Fe-Mo protein from oxidative damage.</text>
</comment>
<evidence type="ECO:0000256" key="3">
    <source>
        <dbReference type="ARBA" id="ARBA00011284"/>
    </source>
</evidence>
<dbReference type="Proteomes" id="UP000198418">
    <property type="component" value="Unassembled WGS sequence"/>
</dbReference>
<evidence type="ECO:0000256" key="5">
    <source>
        <dbReference type="ARBA" id="ARBA00023231"/>
    </source>
</evidence>
<dbReference type="RefSeq" id="WP_088521055.1">
    <property type="nucleotide sequence ID" value="NZ_FYDG01000006.1"/>
</dbReference>
<reference evidence="8" key="1">
    <citation type="submission" date="2017-06" db="EMBL/GenBank/DDBJ databases">
        <authorList>
            <person name="Varghese N."/>
            <person name="Submissions S."/>
        </authorList>
    </citation>
    <scope>NUCLEOTIDE SEQUENCE [LARGE SCALE GENOMIC DNA]</scope>
    <source>
        <strain evidence="8">DSM 137</strain>
    </source>
</reference>
<evidence type="ECO:0000256" key="1">
    <source>
        <dbReference type="ARBA" id="ARBA00002247"/>
    </source>
</evidence>
<name>A0A212RP21_RHOAC</name>
<evidence type="ECO:0000313" key="7">
    <source>
        <dbReference type="EMBL" id="SNB74304.1"/>
    </source>
</evidence>
<dbReference type="OrthoDB" id="9811868at2"/>
<dbReference type="PIRSF" id="PIRSF005790">
    <property type="entry name" value="NifW"/>
    <property type="match status" value="1"/>
</dbReference>
<dbReference type="AlphaFoldDB" id="A0A212RP21"/>
<keyword evidence="5 6" id="KW-0535">Nitrogen fixation</keyword>
<evidence type="ECO:0000256" key="2">
    <source>
        <dbReference type="ARBA" id="ARBA00008351"/>
    </source>
</evidence>
<dbReference type="Pfam" id="PF03206">
    <property type="entry name" value="NifW"/>
    <property type="match status" value="1"/>
</dbReference>
<comment type="subunit">
    <text evidence="3 6">Homotrimer; associates with NifD.</text>
</comment>
<comment type="similarity">
    <text evidence="2 6">Belongs to the NifW family.</text>
</comment>
<evidence type="ECO:0000256" key="6">
    <source>
        <dbReference type="HAMAP-Rule" id="MF_00529"/>
    </source>
</evidence>
<dbReference type="NCBIfam" id="NF002009">
    <property type="entry name" value="PRK00810.1"/>
    <property type="match status" value="1"/>
</dbReference>
<evidence type="ECO:0000313" key="8">
    <source>
        <dbReference type="Proteomes" id="UP000198418"/>
    </source>
</evidence>
<keyword evidence="8" id="KW-1185">Reference proteome</keyword>
<evidence type="ECO:0000256" key="4">
    <source>
        <dbReference type="ARBA" id="ARBA00016274"/>
    </source>
</evidence>
<dbReference type="EMBL" id="FYDG01000006">
    <property type="protein sequence ID" value="SNB74304.1"/>
    <property type="molecule type" value="Genomic_DNA"/>
</dbReference>
<gene>
    <name evidence="6" type="primary">nifW</name>
    <name evidence="7" type="ORF">SAMN06265338_10632</name>
</gene>
<sequence length="116" mass="12813">MSALDDLGRLSSAEDFFSYLGVAFDPAVVRVSRLHIMRRMGQYLKGLELDGAFAGKSDDEVRALCAEHLALAYQDFVESSPIQERLFKVHKDAVAPKTEEPKPNNAFVPLSSLTVV</sequence>
<dbReference type="InterPro" id="IPR004893">
    <property type="entry name" value="NifW"/>
</dbReference>